<keyword evidence="6" id="KW-0653">Protein transport</keyword>
<dbReference type="InterPro" id="IPR024961">
    <property type="entry name" value="T2SS_GspC_N"/>
</dbReference>
<evidence type="ECO:0000259" key="11">
    <source>
        <dbReference type="Pfam" id="PF11356"/>
    </source>
</evidence>
<feature type="transmembrane region" description="Helical" evidence="10">
    <location>
        <begin position="42"/>
        <end position="60"/>
    </location>
</feature>
<dbReference type="EMBL" id="CACVAT010000633">
    <property type="protein sequence ID" value="CAA6830808.1"/>
    <property type="molecule type" value="Genomic_DNA"/>
</dbReference>
<evidence type="ECO:0000256" key="9">
    <source>
        <dbReference type="SAM" id="MobiDB-lite"/>
    </source>
</evidence>
<evidence type="ECO:0000256" key="7">
    <source>
        <dbReference type="ARBA" id="ARBA00022989"/>
    </source>
</evidence>
<evidence type="ECO:0000256" key="6">
    <source>
        <dbReference type="ARBA" id="ARBA00022927"/>
    </source>
</evidence>
<evidence type="ECO:0000256" key="2">
    <source>
        <dbReference type="ARBA" id="ARBA00022448"/>
    </source>
</evidence>
<keyword evidence="2" id="KW-0813">Transport</keyword>
<keyword evidence="5 10" id="KW-0812">Transmembrane</keyword>
<evidence type="ECO:0000313" key="12">
    <source>
        <dbReference type="EMBL" id="CAA6830808.1"/>
    </source>
</evidence>
<feature type="compositionally biased region" description="Low complexity" evidence="9">
    <location>
        <begin position="271"/>
        <end position="294"/>
    </location>
</feature>
<dbReference type="SUPFAM" id="SSF50156">
    <property type="entry name" value="PDZ domain-like"/>
    <property type="match status" value="1"/>
</dbReference>
<proteinExistence type="predicted"/>
<evidence type="ECO:0000256" key="10">
    <source>
        <dbReference type="SAM" id="Phobius"/>
    </source>
</evidence>
<evidence type="ECO:0000256" key="4">
    <source>
        <dbReference type="ARBA" id="ARBA00022519"/>
    </source>
</evidence>
<keyword evidence="3" id="KW-1003">Cell membrane</keyword>
<evidence type="ECO:0000256" key="3">
    <source>
        <dbReference type="ARBA" id="ARBA00022475"/>
    </source>
</evidence>
<dbReference type="GO" id="GO:0015031">
    <property type="term" value="P:protein transport"/>
    <property type="evidence" value="ECO:0007669"/>
    <property type="project" value="UniProtKB-KW"/>
</dbReference>
<dbReference type="GO" id="GO:0005886">
    <property type="term" value="C:plasma membrane"/>
    <property type="evidence" value="ECO:0007669"/>
    <property type="project" value="UniProtKB-SubCell"/>
</dbReference>
<name>A0A6S6UFN1_9GAMM</name>
<evidence type="ECO:0000256" key="1">
    <source>
        <dbReference type="ARBA" id="ARBA00004533"/>
    </source>
</evidence>
<dbReference type="Gene3D" id="2.30.30.830">
    <property type="match status" value="1"/>
</dbReference>
<evidence type="ECO:0000256" key="5">
    <source>
        <dbReference type="ARBA" id="ARBA00022692"/>
    </source>
</evidence>
<dbReference type="AlphaFoldDB" id="A0A6S6UFN1"/>
<keyword evidence="7 10" id="KW-1133">Transmembrane helix</keyword>
<sequence>MIDSYAGIENITGILADFRCFCMQKLKQQQLFDRVFDRLPDHVTLLLIIISGFLLARLTWMMFPSDPSIRAAAPVEQTDDTGVSVLKAHATSKNVGKEIADYHLLGVYQVPKPVKAAPPPVAKKPTAPKPKAKPREKLSLVGVYSLSEEEGVAIINAKNKQEVVGLDETVGETGAILKKVYADRVDISWDGEIETLKMPNIDRSALGAVEVPPGQQLQPEPVIQQASFNQQANAPVSKQAKDINAVNPSVQPTLQGGLSESSPQRATGVGNQQQATQPAQQENTTTGAASAAPSASLSSFKQEIINNNINLLQVIRPSPRRENGQLIGFAIKPGTNRALFNQTGLKSGDVVTAINGMPLNSNSAGRQAMQSLSTASGASLTVLRAGQETMVQLAF</sequence>
<protein>
    <recommendedName>
        <fullName evidence="11">Type II secretion system protein GspC N-terminal domain-containing protein</fullName>
    </recommendedName>
</protein>
<keyword evidence="4" id="KW-0997">Cell inner membrane</keyword>
<accession>A0A6S6UFN1</accession>
<feature type="compositionally biased region" description="Polar residues" evidence="9">
    <location>
        <begin position="248"/>
        <end position="265"/>
    </location>
</feature>
<keyword evidence="8 10" id="KW-0472">Membrane</keyword>
<evidence type="ECO:0000256" key="8">
    <source>
        <dbReference type="ARBA" id="ARBA00023136"/>
    </source>
</evidence>
<feature type="domain" description="Type II secretion system protein GspC N-terminal" evidence="11">
    <location>
        <begin position="45"/>
        <end position="197"/>
    </location>
</feature>
<gene>
    <name evidence="12" type="ORF">HELGO_WM26874</name>
</gene>
<comment type="subcellular location">
    <subcellularLocation>
        <location evidence="1">Cell inner membrane</location>
    </subcellularLocation>
</comment>
<reference evidence="12" key="1">
    <citation type="submission" date="2020-01" db="EMBL/GenBank/DDBJ databases">
        <authorList>
            <person name="Meier V. D."/>
            <person name="Meier V D."/>
        </authorList>
    </citation>
    <scope>NUCLEOTIDE SEQUENCE</scope>
    <source>
        <strain evidence="12">HLG_WM_MAG_09</strain>
    </source>
</reference>
<dbReference type="InterPro" id="IPR036034">
    <property type="entry name" value="PDZ_sf"/>
</dbReference>
<dbReference type="Gene3D" id="2.30.42.10">
    <property type="match status" value="1"/>
</dbReference>
<organism evidence="12">
    <name type="scientific">uncultured Thiotrichaceae bacterium</name>
    <dbReference type="NCBI Taxonomy" id="298394"/>
    <lineage>
        <taxon>Bacteria</taxon>
        <taxon>Pseudomonadati</taxon>
        <taxon>Pseudomonadota</taxon>
        <taxon>Gammaproteobacteria</taxon>
        <taxon>Thiotrichales</taxon>
        <taxon>Thiotrichaceae</taxon>
        <taxon>environmental samples</taxon>
    </lineage>
</organism>
<feature type="region of interest" description="Disordered" evidence="9">
    <location>
        <begin position="248"/>
        <end position="294"/>
    </location>
</feature>
<dbReference type="Pfam" id="PF11356">
    <property type="entry name" value="T2SSC"/>
    <property type="match status" value="1"/>
</dbReference>